<dbReference type="GO" id="GO:0001530">
    <property type="term" value="F:lipopolysaccharide binding"/>
    <property type="evidence" value="ECO:0007669"/>
    <property type="project" value="InterPro"/>
</dbReference>
<evidence type="ECO:0000256" key="3">
    <source>
        <dbReference type="ARBA" id="ARBA00022764"/>
    </source>
</evidence>
<evidence type="ECO:0000256" key="2">
    <source>
        <dbReference type="ARBA" id="ARBA00022729"/>
    </source>
</evidence>
<dbReference type="GO" id="GO:0015920">
    <property type="term" value="P:lipopolysaccharide transport"/>
    <property type="evidence" value="ECO:0007669"/>
    <property type="project" value="UniProtKB-UniRule"/>
</dbReference>
<sequence length="184" mass="20402" precursor="true">MMRRSNSAVRAWRRALPLCLLPALLILLGAAGAQAEPIDLDADNAEIDNARGVSVYTGNVVLTRGPRRITGDRMTVHLREDDAGDQALDHVVVEGEPAVYNQRGGEDRRPIEAEAPRMEYYASGPERVILLEGARLTQGRNTFTGERIEYEVAADRVHARGEPETGRRVQIRLFPDDEDNGDDE</sequence>
<keyword evidence="7" id="KW-1185">Reference proteome</keyword>
<proteinExistence type="inferred from homology"/>
<dbReference type="OrthoDB" id="9795964at2"/>
<feature type="chain" id="PRO_5011800954" description="Lipopolysaccharide export system protein LptA" evidence="4">
    <location>
        <begin position="36"/>
        <end position="184"/>
    </location>
</feature>
<feature type="signal peptide" evidence="4">
    <location>
        <begin position="1"/>
        <end position="35"/>
    </location>
</feature>
<keyword evidence="3 4" id="KW-0574">Periplasm</keyword>
<dbReference type="InterPro" id="IPR052037">
    <property type="entry name" value="LPS_export_LptA"/>
</dbReference>
<name>A0A1H8S9Z7_9GAMM</name>
<comment type="similarity">
    <text evidence="4">Belongs to the LptA family.</text>
</comment>
<dbReference type="PANTHER" id="PTHR36504">
    <property type="entry name" value="LIPOPOLYSACCHARIDE EXPORT SYSTEM PROTEIN LPTA"/>
    <property type="match status" value="1"/>
</dbReference>
<dbReference type="InterPro" id="IPR005653">
    <property type="entry name" value="OstA-like_N"/>
</dbReference>
<evidence type="ECO:0000313" key="6">
    <source>
        <dbReference type="EMBL" id="SEO75194.1"/>
    </source>
</evidence>
<dbReference type="GO" id="GO:0009279">
    <property type="term" value="C:cell outer membrane"/>
    <property type="evidence" value="ECO:0007669"/>
    <property type="project" value="TreeGrafter"/>
</dbReference>
<comment type="subunit">
    <text evidence="4">Component of the lipopolysaccharide transport and assembly complex.</text>
</comment>
<dbReference type="InterPro" id="IPR014340">
    <property type="entry name" value="LptA"/>
</dbReference>
<dbReference type="PANTHER" id="PTHR36504:SF1">
    <property type="entry name" value="LIPOPOLYSACCHARIDE EXPORT SYSTEM PROTEIN LPTA"/>
    <property type="match status" value="1"/>
</dbReference>
<evidence type="ECO:0000256" key="4">
    <source>
        <dbReference type="HAMAP-Rule" id="MF_01914"/>
    </source>
</evidence>
<comment type="function">
    <text evidence="4">Involved in the assembly of lipopolysaccharide (LPS). Required for the translocation of LPS from the inner membrane to the outer membrane. May form a bridge between the inner membrane and the outer membrane, via interactions with LptC and LptD, thereby facilitating LPS transfer across the periplasm.</text>
</comment>
<dbReference type="Proteomes" id="UP000199657">
    <property type="component" value="Unassembled WGS sequence"/>
</dbReference>
<feature type="domain" description="Organic solvent tolerance-like N-terminal" evidence="5">
    <location>
        <begin position="41"/>
        <end position="153"/>
    </location>
</feature>
<dbReference type="NCBIfam" id="TIGR03002">
    <property type="entry name" value="outer_YhbN_LptA"/>
    <property type="match status" value="1"/>
</dbReference>
<dbReference type="AlphaFoldDB" id="A0A1H8S9Z7"/>
<dbReference type="Gene3D" id="2.60.450.10">
    <property type="entry name" value="Lipopolysaccharide (LPS) transport protein A like domain"/>
    <property type="match status" value="1"/>
</dbReference>
<dbReference type="Pfam" id="PF03968">
    <property type="entry name" value="LptD_N"/>
    <property type="match status" value="1"/>
</dbReference>
<dbReference type="GO" id="GO:0030288">
    <property type="term" value="C:outer membrane-bounded periplasmic space"/>
    <property type="evidence" value="ECO:0007669"/>
    <property type="project" value="TreeGrafter"/>
</dbReference>
<evidence type="ECO:0000313" key="7">
    <source>
        <dbReference type="Proteomes" id="UP000199657"/>
    </source>
</evidence>
<protein>
    <recommendedName>
        <fullName evidence="4">Lipopolysaccharide export system protein LptA</fullName>
    </recommendedName>
</protein>
<evidence type="ECO:0000256" key="1">
    <source>
        <dbReference type="ARBA" id="ARBA00022448"/>
    </source>
</evidence>
<accession>A0A1H8S9Z7</accession>
<reference evidence="6 7" key="1">
    <citation type="submission" date="2016-10" db="EMBL/GenBank/DDBJ databases">
        <authorList>
            <person name="de Groot N.N."/>
        </authorList>
    </citation>
    <scope>NUCLEOTIDE SEQUENCE [LARGE SCALE GENOMIC DNA]</scope>
    <source>
        <strain evidence="6 7">CGMCC 1.6291</strain>
    </source>
</reference>
<keyword evidence="2 4" id="KW-0732">Signal</keyword>
<dbReference type="HAMAP" id="MF_01914">
    <property type="entry name" value="LPS_assembly_LptA"/>
    <property type="match status" value="1"/>
</dbReference>
<dbReference type="GO" id="GO:0017089">
    <property type="term" value="F:glycolipid transfer activity"/>
    <property type="evidence" value="ECO:0007669"/>
    <property type="project" value="TreeGrafter"/>
</dbReference>
<evidence type="ECO:0000259" key="5">
    <source>
        <dbReference type="Pfam" id="PF03968"/>
    </source>
</evidence>
<keyword evidence="1 4" id="KW-0813">Transport</keyword>
<organism evidence="6 7">
    <name type="scientific">Aquisalimonas asiatica</name>
    <dbReference type="NCBI Taxonomy" id="406100"/>
    <lineage>
        <taxon>Bacteria</taxon>
        <taxon>Pseudomonadati</taxon>
        <taxon>Pseudomonadota</taxon>
        <taxon>Gammaproteobacteria</taxon>
        <taxon>Chromatiales</taxon>
        <taxon>Ectothiorhodospiraceae</taxon>
        <taxon>Aquisalimonas</taxon>
    </lineage>
</organism>
<gene>
    <name evidence="4" type="primary">lptA</name>
    <name evidence="6" type="ORF">SAMN04488052_102608</name>
</gene>
<dbReference type="GO" id="GO:0043165">
    <property type="term" value="P:Gram-negative-bacterium-type cell outer membrane assembly"/>
    <property type="evidence" value="ECO:0007669"/>
    <property type="project" value="UniProtKB-UniRule"/>
</dbReference>
<dbReference type="EMBL" id="FOEG01000002">
    <property type="protein sequence ID" value="SEO75194.1"/>
    <property type="molecule type" value="Genomic_DNA"/>
</dbReference>
<dbReference type="STRING" id="406100.SAMN04488052_102608"/>
<comment type="subcellular location">
    <subcellularLocation>
        <location evidence="4">Periplasm</location>
    </subcellularLocation>
</comment>